<sequence length="200" mass="20853">MTPGVKKGIIAIAVTAIIAVLVIQFAVPPGGAQTVALNNLPSTMVLGKTYSFYVTINLQGITKIAYSSTITVSVFKSSGASVASAQFNGTGTIITTGGFVTGVVFHNGSATNIYGYGGTTGYVSYQVSVNFQPSSAFTKGQYSMNAVLNINSTAPPISSKPVVFNLVSQVSPVPYLTIFIIADVIIIAVVIYVITVIRKR</sequence>
<evidence type="ECO:0000256" key="1">
    <source>
        <dbReference type="SAM" id="Phobius"/>
    </source>
</evidence>
<keyword evidence="1" id="KW-1133">Transmembrane helix</keyword>
<keyword evidence="1" id="KW-0812">Transmembrane</keyword>
<reference evidence="2" key="1">
    <citation type="submission" date="2021-04" db="EMBL/GenBank/DDBJ databases">
        <title>Genomic insights into ecological role and evolution of a novel Thermoplasmata order Candidatus Sysuiplasmatales.</title>
        <authorList>
            <person name="Yuan Y."/>
        </authorList>
    </citation>
    <scope>NUCLEOTIDE SEQUENCE</scope>
    <source>
        <strain evidence="3">TUT19-bin139</strain>
        <strain evidence="2">YP2-bin.285</strain>
    </source>
</reference>
<proteinExistence type="predicted"/>
<dbReference type="EMBL" id="JAHEAC010000070">
    <property type="protein sequence ID" value="MBX8644516.1"/>
    <property type="molecule type" value="Genomic_DNA"/>
</dbReference>
<organism evidence="2 4">
    <name type="scientific">Candidatus Sysuiplasma superficiale</name>
    <dbReference type="NCBI Taxonomy" id="2823368"/>
    <lineage>
        <taxon>Archaea</taxon>
        <taxon>Methanobacteriati</taxon>
        <taxon>Thermoplasmatota</taxon>
        <taxon>Thermoplasmata</taxon>
        <taxon>Candidatus Sysuiplasmatales</taxon>
        <taxon>Candidatus Sysuiplasmataceae</taxon>
        <taxon>Candidatus Sysuiplasma</taxon>
    </lineage>
</organism>
<evidence type="ECO:0000313" key="4">
    <source>
        <dbReference type="Proteomes" id="UP000716004"/>
    </source>
</evidence>
<dbReference type="AlphaFoldDB" id="A0A8J7YPF0"/>
<feature type="transmembrane region" description="Helical" evidence="1">
    <location>
        <begin position="175"/>
        <end position="197"/>
    </location>
</feature>
<dbReference type="Proteomes" id="UP000750197">
    <property type="component" value="Unassembled WGS sequence"/>
</dbReference>
<dbReference type="EMBL" id="JAGVSJ010000026">
    <property type="protein sequence ID" value="MBX8632435.1"/>
    <property type="molecule type" value="Genomic_DNA"/>
</dbReference>
<protein>
    <submittedName>
        <fullName evidence="2">Uncharacterized protein</fullName>
    </submittedName>
</protein>
<evidence type="ECO:0000313" key="3">
    <source>
        <dbReference type="EMBL" id="MBX8644516.1"/>
    </source>
</evidence>
<comment type="caution">
    <text evidence="2">The sequence shown here is derived from an EMBL/GenBank/DDBJ whole genome shotgun (WGS) entry which is preliminary data.</text>
</comment>
<keyword evidence="1" id="KW-0472">Membrane</keyword>
<gene>
    <name evidence="2" type="ORF">J9259_07985</name>
    <name evidence="3" type="ORF">KIY12_07340</name>
</gene>
<evidence type="ECO:0000313" key="2">
    <source>
        <dbReference type="EMBL" id="MBX8632435.1"/>
    </source>
</evidence>
<dbReference type="Proteomes" id="UP000716004">
    <property type="component" value="Unassembled WGS sequence"/>
</dbReference>
<name>A0A8J7YPF0_9ARCH</name>
<accession>A0A8J7YPF0</accession>